<keyword evidence="4" id="KW-0472">Membrane</keyword>
<gene>
    <name evidence="5" type="ORF">ADL29_11045</name>
</gene>
<dbReference type="GO" id="GO:0070273">
    <property type="term" value="F:phosphatidylinositol-4-phosphate binding"/>
    <property type="evidence" value="ECO:0007669"/>
    <property type="project" value="InterPro"/>
</dbReference>
<accession>A0A0N0H1Q0</accession>
<comment type="subcellular location">
    <subcellularLocation>
        <location evidence="1">Golgi apparatus membrane</location>
        <topology evidence="1">Peripheral membrane protein</topology>
        <orientation evidence="1">Cytoplasmic side</orientation>
    </subcellularLocation>
</comment>
<name>A0A0N0H1Q0_9ACTN</name>
<reference evidence="6" key="1">
    <citation type="submission" date="2015-07" db="EMBL/GenBank/DDBJ databases">
        <authorList>
            <person name="Ju K.-S."/>
            <person name="Doroghazi J.R."/>
            <person name="Metcalf W.W."/>
        </authorList>
    </citation>
    <scope>NUCLEOTIDE SEQUENCE [LARGE SCALE GENOMIC DNA]</scope>
    <source>
        <strain evidence="6">NRRL ISP-5002</strain>
    </source>
</reference>
<evidence type="ECO:0000256" key="3">
    <source>
        <dbReference type="ARBA" id="ARBA00023121"/>
    </source>
</evidence>
<comment type="caution">
    <text evidence="5">The sequence shown here is derived from an EMBL/GenBank/DDBJ whole genome shotgun (WGS) entry which is preliminary data.</text>
</comment>
<evidence type="ECO:0008006" key="7">
    <source>
        <dbReference type="Google" id="ProtNLM"/>
    </source>
</evidence>
<organism evidence="5 6">
    <name type="scientific">Streptomyces chattanoogensis</name>
    <dbReference type="NCBI Taxonomy" id="66876"/>
    <lineage>
        <taxon>Bacteria</taxon>
        <taxon>Bacillati</taxon>
        <taxon>Actinomycetota</taxon>
        <taxon>Actinomycetes</taxon>
        <taxon>Kitasatosporales</taxon>
        <taxon>Streptomycetaceae</taxon>
        <taxon>Streptomyces</taxon>
    </lineage>
</organism>
<dbReference type="InterPro" id="IPR038261">
    <property type="entry name" value="GPP34-like_sf"/>
</dbReference>
<dbReference type="Pfam" id="PF05719">
    <property type="entry name" value="GPP34"/>
    <property type="match status" value="1"/>
</dbReference>
<protein>
    <recommendedName>
        <fullName evidence="7">GPP34 family phosphoprotein</fullName>
    </recommendedName>
</protein>
<keyword evidence="3" id="KW-0446">Lipid-binding</keyword>
<evidence type="ECO:0000313" key="5">
    <source>
        <dbReference type="EMBL" id="KPC64701.1"/>
    </source>
</evidence>
<dbReference type="Gene3D" id="1.10.3630.10">
    <property type="entry name" value="yeast vps74-n-term truncation variant domain like"/>
    <property type="match status" value="1"/>
</dbReference>
<evidence type="ECO:0000256" key="4">
    <source>
        <dbReference type="ARBA" id="ARBA00023136"/>
    </source>
</evidence>
<keyword evidence="6" id="KW-1185">Reference proteome</keyword>
<evidence type="ECO:0000313" key="6">
    <source>
        <dbReference type="Proteomes" id="UP000037982"/>
    </source>
</evidence>
<dbReference type="AlphaFoldDB" id="A0A0N0H1Q0"/>
<dbReference type="RefSeq" id="WP_053923483.1">
    <property type="nucleotide sequence ID" value="NZ_LGKG01000079.1"/>
</dbReference>
<dbReference type="GO" id="GO:0012505">
    <property type="term" value="C:endomembrane system"/>
    <property type="evidence" value="ECO:0007669"/>
    <property type="project" value="UniProtKB-ARBA"/>
</dbReference>
<dbReference type="InterPro" id="IPR008628">
    <property type="entry name" value="GPP34-like"/>
</dbReference>
<dbReference type="GO" id="GO:0005737">
    <property type="term" value="C:cytoplasm"/>
    <property type="evidence" value="ECO:0007669"/>
    <property type="project" value="UniProtKB-ARBA"/>
</dbReference>
<proteinExistence type="predicted"/>
<evidence type="ECO:0000256" key="1">
    <source>
        <dbReference type="ARBA" id="ARBA00004255"/>
    </source>
</evidence>
<keyword evidence="2" id="KW-0333">Golgi apparatus</keyword>
<dbReference type="PATRIC" id="fig|66876.3.peg.2411"/>
<dbReference type="EMBL" id="LGKG01000079">
    <property type="protein sequence ID" value="KPC64701.1"/>
    <property type="molecule type" value="Genomic_DNA"/>
</dbReference>
<dbReference type="Proteomes" id="UP000037982">
    <property type="component" value="Unassembled WGS sequence"/>
</dbReference>
<sequence>MTGLLHHRTYLTCYDTAAQALYDRTRSAFLIRAALLTELALGGHLADADGDAVVTAPGPTGDPVLDRTLDDVATHRRSWKAWVRHDRKETLEAVEDHLAMLGVLTVEEKASLGPGGKRRVTVTDPAAVTALQDRLSGVLHASGPVAQVDAADAALVVLAAAGSARSVVSRKDRRDHKDRIEALTARLGEAGPGLEKTVRTIRMTMIAAQGGMGGS</sequence>
<evidence type="ECO:0000256" key="2">
    <source>
        <dbReference type="ARBA" id="ARBA00023034"/>
    </source>
</evidence>